<evidence type="ECO:0000313" key="2">
    <source>
        <dbReference type="EMBL" id="SJL06458.1"/>
    </source>
</evidence>
<proteinExistence type="predicted"/>
<dbReference type="AlphaFoldDB" id="A0A284RCI6"/>
<name>A0A284RCI6_ARMOS</name>
<dbReference type="SUPFAM" id="SSF46955">
    <property type="entry name" value="Putative DNA-binding domain"/>
    <property type="match status" value="1"/>
</dbReference>
<evidence type="ECO:0000256" key="1">
    <source>
        <dbReference type="SAM" id="MobiDB-lite"/>
    </source>
</evidence>
<feature type="compositionally biased region" description="Basic and acidic residues" evidence="1">
    <location>
        <begin position="40"/>
        <end position="51"/>
    </location>
</feature>
<dbReference type="OrthoDB" id="2888967at2759"/>
<organism evidence="2 3">
    <name type="scientific">Armillaria ostoyae</name>
    <name type="common">Armillaria root rot fungus</name>
    <dbReference type="NCBI Taxonomy" id="47428"/>
    <lineage>
        <taxon>Eukaryota</taxon>
        <taxon>Fungi</taxon>
        <taxon>Dikarya</taxon>
        <taxon>Basidiomycota</taxon>
        <taxon>Agaricomycotina</taxon>
        <taxon>Agaricomycetes</taxon>
        <taxon>Agaricomycetidae</taxon>
        <taxon>Agaricales</taxon>
        <taxon>Marasmiineae</taxon>
        <taxon>Physalacriaceae</taxon>
        <taxon>Armillaria</taxon>
    </lineage>
</organism>
<dbReference type="CDD" id="cd21075">
    <property type="entry name" value="DBD_XPA-like"/>
    <property type="match status" value="1"/>
</dbReference>
<accession>A0A284RCI6</accession>
<gene>
    <name evidence="2" type="ORF">ARMOST_09795</name>
</gene>
<dbReference type="InterPro" id="IPR009061">
    <property type="entry name" value="DNA-bd_dom_put_sf"/>
</dbReference>
<dbReference type="EMBL" id="FUEG01000007">
    <property type="protein sequence ID" value="SJL06458.1"/>
    <property type="molecule type" value="Genomic_DNA"/>
</dbReference>
<sequence>MTSPRKRKSKADADEEYTVAPATPKRVKSITGSTPKRGTKVKEETEEARKARIARERKKAWKEELQNTPAWKVDPTFKFSQGMMTITKGEAKKQYKLNDEDLKALAYEQQVSGSGYLMKLYSIPQVQDVCRRKHGELPDTVKSVYEYLDKDFDGTGVTVTRVTKAAQAARRKEEEAKSREYADHLLRCLQRWVPDYAKRPPSYEPPMLGSTRDSLPDNFVFRFSFRSITEFEAMNLFLLHQHELDGLERKATDNLDPLQILNYEEVQQRAMDCHGGFEGHNQIVLDLANKAVSNKRRDWEEYPLDLMTELALSPTSMKDLRGNSKLKDKVLLEVWWPPYETCAPGHCDGCRKYDRDEWMYE</sequence>
<keyword evidence="3" id="KW-1185">Reference proteome</keyword>
<dbReference type="OMA" id="PYETCAP"/>
<dbReference type="Proteomes" id="UP000219338">
    <property type="component" value="Unassembled WGS sequence"/>
</dbReference>
<evidence type="ECO:0000313" key="3">
    <source>
        <dbReference type="Proteomes" id="UP000219338"/>
    </source>
</evidence>
<protein>
    <submittedName>
        <fullName evidence="2">Uncharacterized protein</fullName>
    </submittedName>
</protein>
<reference evidence="3" key="1">
    <citation type="journal article" date="2017" name="Nat. Ecol. Evol.">
        <title>Genome expansion and lineage-specific genetic innovations in the forest pathogenic fungi Armillaria.</title>
        <authorList>
            <person name="Sipos G."/>
            <person name="Prasanna A.N."/>
            <person name="Walter M.C."/>
            <person name="O'Connor E."/>
            <person name="Balint B."/>
            <person name="Krizsan K."/>
            <person name="Kiss B."/>
            <person name="Hess J."/>
            <person name="Varga T."/>
            <person name="Slot J."/>
            <person name="Riley R."/>
            <person name="Boka B."/>
            <person name="Rigling D."/>
            <person name="Barry K."/>
            <person name="Lee J."/>
            <person name="Mihaltcheva S."/>
            <person name="LaButti K."/>
            <person name="Lipzen A."/>
            <person name="Waldron R."/>
            <person name="Moloney N.M."/>
            <person name="Sperisen C."/>
            <person name="Kredics L."/>
            <person name="Vagvoelgyi C."/>
            <person name="Patrignani A."/>
            <person name="Fitzpatrick D."/>
            <person name="Nagy I."/>
            <person name="Doyle S."/>
            <person name="Anderson J.B."/>
            <person name="Grigoriev I.V."/>
            <person name="Gueldener U."/>
            <person name="Muensterkoetter M."/>
            <person name="Nagy L.G."/>
        </authorList>
    </citation>
    <scope>NUCLEOTIDE SEQUENCE [LARGE SCALE GENOMIC DNA]</scope>
    <source>
        <strain evidence="3">C18/9</strain>
    </source>
</reference>
<feature type="region of interest" description="Disordered" evidence="1">
    <location>
        <begin position="1"/>
        <end position="51"/>
    </location>
</feature>